<dbReference type="EMBL" id="WNYA01000002">
    <property type="protein sequence ID" value="KAG8586290.1"/>
    <property type="molecule type" value="Genomic_DNA"/>
</dbReference>
<reference evidence="3" key="1">
    <citation type="thesis" date="2020" institute="ProQuest LLC" country="789 East Eisenhower Parkway, Ann Arbor, MI, USA">
        <title>Comparative Genomics and Chromosome Evolution.</title>
        <authorList>
            <person name="Mudd A.B."/>
        </authorList>
    </citation>
    <scope>NUCLEOTIDE SEQUENCE</scope>
    <source>
        <strain evidence="3">237g6f4</strain>
        <tissue evidence="3">Blood</tissue>
    </source>
</reference>
<dbReference type="InterPro" id="IPR002126">
    <property type="entry name" value="Cadherin-like_dom"/>
</dbReference>
<dbReference type="Pfam" id="PF17812">
    <property type="entry name" value="RET_CLD3"/>
    <property type="match status" value="1"/>
</dbReference>
<evidence type="ECO:0000259" key="2">
    <source>
        <dbReference type="PROSITE" id="PS50268"/>
    </source>
</evidence>
<dbReference type="PROSITE" id="PS50268">
    <property type="entry name" value="CADHERIN_2"/>
    <property type="match status" value="1"/>
</dbReference>
<evidence type="ECO:0000313" key="3">
    <source>
        <dbReference type="EMBL" id="KAG8586290.1"/>
    </source>
</evidence>
<feature type="domain" description="Cadherin" evidence="2">
    <location>
        <begin position="39"/>
        <end position="97"/>
    </location>
</feature>
<dbReference type="GO" id="GO:0007156">
    <property type="term" value="P:homophilic cell adhesion via plasma membrane adhesion molecules"/>
    <property type="evidence" value="ECO:0007669"/>
    <property type="project" value="InterPro"/>
</dbReference>
<keyword evidence="1" id="KW-0106">Calcium</keyword>
<dbReference type="Gene3D" id="2.60.40.60">
    <property type="entry name" value="Cadherins"/>
    <property type="match status" value="1"/>
</dbReference>
<protein>
    <recommendedName>
        <fullName evidence="2">Cadherin domain-containing protein</fullName>
    </recommendedName>
</protein>
<keyword evidence="4" id="KW-1185">Reference proteome</keyword>
<accession>A0AAV7CNL5</accession>
<evidence type="ECO:0000256" key="1">
    <source>
        <dbReference type="PROSITE-ProRule" id="PRU00043"/>
    </source>
</evidence>
<comment type="caution">
    <text evidence="3">The sequence shown here is derived from an EMBL/GenBank/DDBJ whole genome shotgun (WGS) entry which is preliminary data.</text>
</comment>
<sequence>MPRLHVLHSGAGATAHAQNSGFADDGSHLLAELDQHLPFQYKPDTSEVFVSRPLDREEREDYDLVAKCIVKSSTKEVKFEQSFRIMVDDEDDSPPFLPEGIDTANALVEYERKEGTVLASLVVNDLDLTPSFPVDNSHNRYTETIMNRETFVLEKFQIKRSLKEFQFWRNDSMIRGTIHEFSK</sequence>
<dbReference type="Proteomes" id="UP000824782">
    <property type="component" value="Unassembled WGS sequence"/>
</dbReference>
<evidence type="ECO:0000313" key="4">
    <source>
        <dbReference type="Proteomes" id="UP000824782"/>
    </source>
</evidence>
<dbReference type="GO" id="GO:0005509">
    <property type="term" value="F:calcium ion binding"/>
    <property type="evidence" value="ECO:0007669"/>
    <property type="project" value="UniProtKB-UniRule"/>
</dbReference>
<gene>
    <name evidence="3" type="ORF">GDO81_005328</name>
</gene>
<proteinExistence type="predicted"/>
<dbReference type="InterPro" id="IPR040667">
    <property type="entry name" value="Ret_CLD3"/>
</dbReference>
<dbReference type="CDD" id="cd11304">
    <property type="entry name" value="Cadherin_repeat"/>
    <property type="match status" value="1"/>
</dbReference>
<organism evidence="3 4">
    <name type="scientific">Engystomops pustulosus</name>
    <name type="common">Tungara frog</name>
    <name type="synonym">Physalaemus pustulosus</name>
    <dbReference type="NCBI Taxonomy" id="76066"/>
    <lineage>
        <taxon>Eukaryota</taxon>
        <taxon>Metazoa</taxon>
        <taxon>Chordata</taxon>
        <taxon>Craniata</taxon>
        <taxon>Vertebrata</taxon>
        <taxon>Euteleostomi</taxon>
        <taxon>Amphibia</taxon>
        <taxon>Batrachia</taxon>
        <taxon>Anura</taxon>
        <taxon>Neobatrachia</taxon>
        <taxon>Hyloidea</taxon>
        <taxon>Leptodactylidae</taxon>
        <taxon>Leiuperinae</taxon>
        <taxon>Engystomops</taxon>
    </lineage>
</organism>
<dbReference type="GO" id="GO:0016020">
    <property type="term" value="C:membrane"/>
    <property type="evidence" value="ECO:0007669"/>
    <property type="project" value="InterPro"/>
</dbReference>
<dbReference type="AlphaFoldDB" id="A0AAV7CNL5"/>
<name>A0AAV7CNL5_ENGPU</name>